<dbReference type="EMBL" id="BK015636">
    <property type="protein sequence ID" value="DAE17172.1"/>
    <property type="molecule type" value="Genomic_DNA"/>
</dbReference>
<sequence length="103" mass="12261">MAKYHQSYQNLRQFCEKWQWIDPRSGQQVIGYVHPQTARKVERKPFYIKFLTKTGHVDEGECVCLKVDIMRHQRKVQFVKSGEIRVVNDILVLEVDGTRFITH</sequence>
<evidence type="ECO:0000313" key="1">
    <source>
        <dbReference type="EMBL" id="DAE17172.1"/>
    </source>
</evidence>
<accession>A0A8S5QF63</accession>
<proteinExistence type="predicted"/>
<protein>
    <submittedName>
        <fullName evidence="1">Putative collagen-binding domain of a collagenase</fullName>
    </submittedName>
</protein>
<reference evidence="1" key="1">
    <citation type="journal article" date="2021" name="Proc. Natl. Acad. Sci. U.S.A.">
        <title>A Catalog of Tens of Thousands of Viruses from Human Metagenomes Reveals Hidden Associations with Chronic Diseases.</title>
        <authorList>
            <person name="Tisza M.J."/>
            <person name="Buck C.B."/>
        </authorList>
    </citation>
    <scope>NUCLEOTIDE SEQUENCE</scope>
    <source>
        <strain evidence="1">Ctbvd11</strain>
    </source>
</reference>
<organism evidence="1">
    <name type="scientific">Siphoviridae sp. ctbvd11</name>
    <dbReference type="NCBI Taxonomy" id="2825567"/>
    <lineage>
        <taxon>Viruses</taxon>
        <taxon>Duplodnaviria</taxon>
        <taxon>Heunggongvirae</taxon>
        <taxon>Uroviricota</taxon>
        <taxon>Caudoviricetes</taxon>
    </lineage>
</organism>
<name>A0A8S5QF63_9CAUD</name>